<name>A0A8D8T2X6_9HEMI</name>
<sequence length="154" mass="17720">MSLLPHPPPLFLPLRLPRPMSTPMPLLTRHLWVCFCIQTSLHVILNLCSTRDLNREKVQIHHQELPLRVVPLPTNLTKTLIPILPILVITIVPNMVQRLQQNIFLSLHHHLRETRLERVPKAENVSIVEPPQRPYGGETVLVTTFVTPVVYITK</sequence>
<protein>
    <submittedName>
        <fullName evidence="1">Uncharacterized protein</fullName>
    </submittedName>
</protein>
<dbReference type="EMBL" id="HBUF01243983">
    <property type="protein sequence ID" value="CAG6677876.1"/>
    <property type="molecule type" value="Transcribed_RNA"/>
</dbReference>
<accession>A0A8D8T2X6</accession>
<evidence type="ECO:0000313" key="1">
    <source>
        <dbReference type="EMBL" id="CAG6677876.1"/>
    </source>
</evidence>
<proteinExistence type="predicted"/>
<dbReference type="AlphaFoldDB" id="A0A8D8T2X6"/>
<reference evidence="1" key="1">
    <citation type="submission" date="2021-05" db="EMBL/GenBank/DDBJ databases">
        <authorList>
            <person name="Alioto T."/>
            <person name="Alioto T."/>
            <person name="Gomez Garrido J."/>
        </authorList>
    </citation>
    <scope>NUCLEOTIDE SEQUENCE</scope>
</reference>
<organism evidence="1">
    <name type="scientific">Cacopsylla melanoneura</name>
    <dbReference type="NCBI Taxonomy" id="428564"/>
    <lineage>
        <taxon>Eukaryota</taxon>
        <taxon>Metazoa</taxon>
        <taxon>Ecdysozoa</taxon>
        <taxon>Arthropoda</taxon>
        <taxon>Hexapoda</taxon>
        <taxon>Insecta</taxon>
        <taxon>Pterygota</taxon>
        <taxon>Neoptera</taxon>
        <taxon>Paraneoptera</taxon>
        <taxon>Hemiptera</taxon>
        <taxon>Sternorrhyncha</taxon>
        <taxon>Psylloidea</taxon>
        <taxon>Psyllidae</taxon>
        <taxon>Psyllinae</taxon>
        <taxon>Cacopsylla</taxon>
    </lineage>
</organism>